<dbReference type="PROSITE" id="PS51257">
    <property type="entry name" value="PROKAR_LIPOPROTEIN"/>
    <property type="match status" value="1"/>
</dbReference>
<dbReference type="InterPro" id="IPR036249">
    <property type="entry name" value="Thioredoxin-like_sf"/>
</dbReference>
<dbReference type="EMBL" id="CP002955">
    <property type="protein sequence ID" value="AEL25017.1"/>
    <property type="molecule type" value="Genomic_DNA"/>
</dbReference>
<evidence type="ECO:0000256" key="4">
    <source>
        <dbReference type="PIRSR" id="PIRSR603782-2"/>
    </source>
</evidence>
<accession>G0IZH6</accession>
<evidence type="ECO:0000256" key="2">
    <source>
        <dbReference type="ARBA" id="ARBA00023008"/>
    </source>
</evidence>
<feature type="binding site" evidence="3">
    <location>
        <position position="95"/>
    </location>
    <ligand>
        <name>Cu cation</name>
        <dbReference type="ChEBI" id="CHEBI:23378"/>
    </ligand>
</feature>
<keyword evidence="3" id="KW-0479">Metal-binding</keyword>
<sequence length="223" mass="25545">MNKLLIILIVGFAIACNANKQQSEVEASSRLKLPYYEESTFTPRWFTGEEEVPENFHEIPQFQVYNQLGDTVTADVFDDKITIVNFFFTTCPGICPKMMANMELVQEELSEDKGVQLLSYSVTPDMDGVPELQAYAKKNGISSENWYLLTGERQDIYDLGRNQFFVEEDMGIQKSPDDFLHTENILLIDNERHIRGIYNGLNKTAIKQLMADAKLLRDELIVL</sequence>
<comment type="similarity">
    <text evidence="1">Belongs to the SCO1/2 family.</text>
</comment>
<feature type="domain" description="Thioredoxin" evidence="5">
    <location>
        <begin position="53"/>
        <end position="193"/>
    </location>
</feature>
<dbReference type="PANTHER" id="PTHR12151">
    <property type="entry name" value="ELECTRON TRANSPORT PROTIN SCO1/SENC FAMILY MEMBER"/>
    <property type="match status" value="1"/>
</dbReference>
<keyword evidence="4" id="KW-1015">Disulfide bond</keyword>
<dbReference type="PROSITE" id="PS51352">
    <property type="entry name" value="THIOREDOXIN_2"/>
    <property type="match status" value="1"/>
</dbReference>
<reference evidence="7" key="1">
    <citation type="submission" date="2011-07" db="EMBL/GenBank/DDBJ databases">
        <title>The complete genome of Cyclobacterium marinum DSM 745.</title>
        <authorList>
            <person name="Lucas S."/>
            <person name="Han J."/>
            <person name="Lapidus A."/>
            <person name="Bruce D."/>
            <person name="Goodwin L."/>
            <person name="Pitluck S."/>
            <person name="Peters L."/>
            <person name="Kyrpides N."/>
            <person name="Mavromatis K."/>
            <person name="Ivanova N."/>
            <person name="Ovchinnikova G."/>
            <person name="Chertkov O."/>
            <person name="Detter J.C."/>
            <person name="Tapia R."/>
            <person name="Han C."/>
            <person name="Land M."/>
            <person name="Hauser L."/>
            <person name="Markowitz V."/>
            <person name="Cheng J.-F."/>
            <person name="Hugenholtz P."/>
            <person name="Woyke T."/>
            <person name="Wu D."/>
            <person name="Tindall B."/>
            <person name="Schuetze A."/>
            <person name="Brambilla E."/>
            <person name="Klenk H.-P."/>
            <person name="Eisen J.A."/>
        </authorList>
    </citation>
    <scope>NUCLEOTIDE SEQUENCE [LARGE SCALE GENOMIC DNA]</scope>
    <source>
        <strain evidence="7">ATCC 25205 / DSM 745 / LMG 13164 / NCIMB 1802</strain>
    </source>
</reference>
<dbReference type="STRING" id="880070.Cycma_1245"/>
<organism evidence="6 7">
    <name type="scientific">Cyclobacterium marinum (strain ATCC 25205 / DSM 745 / LMG 13164 / NCIMB 1802)</name>
    <name type="common">Flectobacillus marinus</name>
    <dbReference type="NCBI Taxonomy" id="880070"/>
    <lineage>
        <taxon>Bacteria</taxon>
        <taxon>Pseudomonadati</taxon>
        <taxon>Bacteroidota</taxon>
        <taxon>Cytophagia</taxon>
        <taxon>Cytophagales</taxon>
        <taxon>Cyclobacteriaceae</taxon>
        <taxon>Cyclobacterium</taxon>
    </lineage>
</organism>
<name>G0IZH6_CYCMS</name>
<dbReference type="InterPro" id="IPR003782">
    <property type="entry name" value="SCO1/SenC"/>
</dbReference>
<dbReference type="OrthoDB" id="9811998at2"/>
<protein>
    <submittedName>
        <fullName evidence="6">Electron transport protein SCO1/SenC</fullName>
    </submittedName>
</protein>
<evidence type="ECO:0000313" key="6">
    <source>
        <dbReference type="EMBL" id="AEL25017.1"/>
    </source>
</evidence>
<dbReference type="AlphaFoldDB" id="G0IZH6"/>
<dbReference type="InterPro" id="IPR013766">
    <property type="entry name" value="Thioredoxin_domain"/>
</dbReference>
<dbReference type="PANTHER" id="PTHR12151:SF25">
    <property type="entry name" value="LINALOOL DEHYDRATASE_ISOMERASE DOMAIN-CONTAINING PROTEIN"/>
    <property type="match status" value="1"/>
</dbReference>
<dbReference type="eggNOG" id="COG1999">
    <property type="taxonomic scope" value="Bacteria"/>
</dbReference>
<evidence type="ECO:0000259" key="5">
    <source>
        <dbReference type="PROSITE" id="PS51352"/>
    </source>
</evidence>
<feature type="disulfide bond" description="Redox-active" evidence="4">
    <location>
        <begin position="91"/>
        <end position="95"/>
    </location>
</feature>
<dbReference type="Proteomes" id="UP000001635">
    <property type="component" value="Chromosome"/>
</dbReference>
<keyword evidence="2 3" id="KW-0186">Copper</keyword>
<dbReference type="SUPFAM" id="SSF52833">
    <property type="entry name" value="Thioredoxin-like"/>
    <property type="match status" value="1"/>
</dbReference>
<gene>
    <name evidence="6" type="ordered locus">Cycma_1245</name>
</gene>
<evidence type="ECO:0000256" key="3">
    <source>
        <dbReference type="PIRSR" id="PIRSR603782-1"/>
    </source>
</evidence>
<dbReference type="HOGENOM" id="CLU_050131_2_0_10"/>
<feature type="binding site" evidence="3">
    <location>
        <position position="181"/>
    </location>
    <ligand>
        <name>Cu cation</name>
        <dbReference type="ChEBI" id="CHEBI:23378"/>
    </ligand>
</feature>
<evidence type="ECO:0000313" key="7">
    <source>
        <dbReference type="Proteomes" id="UP000001635"/>
    </source>
</evidence>
<feature type="binding site" evidence="3">
    <location>
        <position position="91"/>
    </location>
    <ligand>
        <name>Cu cation</name>
        <dbReference type="ChEBI" id="CHEBI:23378"/>
    </ligand>
</feature>
<dbReference type="CDD" id="cd02968">
    <property type="entry name" value="SCO"/>
    <property type="match status" value="1"/>
</dbReference>
<proteinExistence type="inferred from homology"/>
<dbReference type="GO" id="GO:0046872">
    <property type="term" value="F:metal ion binding"/>
    <property type="evidence" value="ECO:0007669"/>
    <property type="project" value="UniProtKB-KW"/>
</dbReference>
<dbReference type="RefSeq" id="WP_014019314.1">
    <property type="nucleotide sequence ID" value="NC_015914.1"/>
</dbReference>
<dbReference type="Gene3D" id="3.40.30.10">
    <property type="entry name" value="Glutaredoxin"/>
    <property type="match status" value="1"/>
</dbReference>
<dbReference type="Pfam" id="PF02630">
    <property type="entry name" value="SCO1-SenC"/>
    <property type="match status" value="1"/>
</dbReference>
<dbReference type="KEGG" id="cmr:Cycma_1245"/>
<evidence type="ECO:0000256" key="1">
    <source>
        <dbReference type="ARBA" id="ARBA00010996"/>
    </source>
</evidence>
<keyword evidence="7" id="KW-1185">Reference proteome</keyword>